<dbReference type="Pfam" id="PF22641">
    <property type="entry name" value="TiaS_TCKD"/>
    <property type="match status" value="1"/>
</dbReference>
<protein>
    <recommendedName>
        <fullName evidence="6">tRNA(Ile2) 2-agmatinylcytidine synthetase TiaS</fullName>
        <shortName evidence="6">tRNA(Ile2)-agm2C synthetase</shortName>
        <ecNumber evidence="6">6.3.4.22</ecNumber>
    </recommendedName>
    <alternativeName>
        <fullName evidence="6">tRNA(Ile2) agmatidine synthetase</fullName>
    </alternativeName>
</protein>
<dbReference type="Gene3D" id="2.40.50.1010">
    <property type="match status" value="1"/>
</dbReference>
<dbReference type="HAMAP" id="MF_01892">
    <property type="entry name" value="tRNA_Ile2_agm2C_synt"/>
    <property type="match status" value="1"/>
</dbReference>
<dbReference type="CDD" id="cd04482">
    <property type="entry name" value="RPA2_OBF_like"/>
    <property type="match status" value="1"/>
</dbReference>
<dbReference type="Gene3D" id="3.30.70.2200">
    <property type="match status" value="1"/>
</dbReference>
<evidence type="ECO:0000256" key="1">
    <source>
        <dbReference type="ARBA" id="ARBA00022490"/>
    </source>
</evidence>
<dbReference type="EMBL" id="DTBQ01000063">
    <property type="protein sequence ID" value="HGM46542.1"/>
    <property type="molecule type" value="Genomic_DNA"/>
</dbReference>
<dbReference type="PANTHER" id="PTHR40705:SF2">
    <property type="entry name" value="DUF1743 DOMAIN-CONTAINING PROTEIN"/>
    <property type="match status" value="1"/>
</dbReference>
<proteinExistence type="inferred from homology"/>
<dbReference type="Gene3D" id="3.90.600.20">
    <property type="match status" value="1"/>
</dbReference>
<keyword evidence="4 6" id="KW-0547">Nucleotide-binding</keyword>
<reference evidence="10" key="1">
    <citation type="journal article" date="2020" name="mSystems">
        <title>Genome- and Community-Level Interaction Insights into Carbon Utilization and Element Cycling Functions of Hydrothermarchaeota in Hydrothermal Sediment.</title>
        <authorList>
            <person name="Zhou Z."/>
            <person name="Liu Y."/>
            <person name="Xu W."/>
            <person name="Pan J."/>
            <person name="Luo Z.H."/>
            <person name="Li M."/>
        </authorList>
    </citation>
    <scope>NUCLEOTIDE SEQUENCE</scope>
    <source>
        <strain evidence="10">SpSt-649</strain>
    </source>
</reference>
<dbReference type="PANTHER" id="PTHR40705">
    <property type="entry name" value="TRNA(ILE2) 2-AGMATINYLCYTIDINE SYNTHETASE TIAS"/>
    <property type="match status" value="1"/>
</dbReference>
<organism evidence="10">
    <name type="scientific">Thermofilum pendens</name>
    <dbReference type="NCBI Taxonomy" id="2269"/>
    <lineage>
        <taxon>Archaea</taxon>
        <taxon>Thermoproteota</taxon>
        <taxon>Thermoprotei</taxon>
        <taxon>Thermofilales</taxon>
        <taxon>Thermofilaceae</taxon>
        <taxon>Thermofilum</taxon>
    </lineage>
</organism>
<keyword evidence="2 6" id="KW-0436">Ligase</keyword>
<dbReference type="EC" id="6.3.4.22" evidence="6"/>
<keyword evidence="1 6" id="KW-0963">Cytoplasm</keyword>
<dbReference type="Pfam" id="PF08489">
    <property type="entry name" value="TiaS_FLD"/>
    <property type="match status" value="1"/>
</dbReference>
<keyword evidence="5 6" id="KW-0067">ATP-binding</keyword>
<gene>
    <name evidence="6" type="primary">tiaS</name>
    <name evidence="10" type="ORF">ENU21_02150</name>
</gene>
<dbReference type="GO" id="GO:0002101">
    <property type="term" value="P:tRNA wobble cytosine modification"/>
    <property type="evidence" value="ECO:0007669"/>
    <property type="project" value="UniProtKB-UniRule"/>
</dbReference>
<dbReference type="Pfam" id="PF23783">
    <property type="entry name" value="Zn_ribbon_TiaS"/>
    <property type="match status" value="1"/>
</dbReference>
<dbReference type="AlphaFoldDB" id="A0A7C4D2B7"/>
<dbReference type="InterPro" id="IPR053870">
    <property type="entry name" value="TiaS-like_TCKD"/>
</dbReference>
<sequence>MELHIGLDDTDSPRSGCTTYLGYLIALKLKLRGVRFLDLPYLVRLNPNVPVKTRGNGAVSLHVDVEARDVDKVVEECESTVMSLSEKHGKTSPGLLVATRDALAELRPFYERALHEFIPRTFAERVLDKLVSEGKILSAAHKGRGIVGAAAAIGAFKMASFTYELLVYRTKSSVNKRELLPTLLELDKKYRPLLFSTYDYAERRLLAAPGGETPVVLGLRGLDPNLLLEAASLLEKKHGLREWIIYKTNQATQAHLRFKSIADIHPYDSVLVKGRVASRPRVLQGGHVKLTVCDSTGCIDTMFFWETGRLRKAAKLLREGDLIEVGGGVIPQRGLAVNAEVLRVIEVQPLEVICNPLCPRCGARMKSAGRGKGFKCSKCGYRSSSDRKNTAVKPRLLEPGVYLPSPRSYRHLTRPPDVLGIEALEAPLNAPWVSEPQERLDAR</sequence>
<comment type="function">
    <text evidence="6">ATP-dependent agmatine transferase that catalyzes the formation of 2-agmatinylcytidine (agm2C) at the wobble position (C34) of tRNA(Ile2), converting the codon specificity from AUG to AUA.</text>
</comment>
<name>A0A7C4D2B7_THEPE</name>
<accession>A0A7C4D2B7</accession>
<evidence type="ECO:0000256" key="6">
    <source>
        <dbReference type="HAMAP-Rule" id="MF_01892"/>
    </source>
</evidence>
<keyword evidence="3 6" id="KW-0819">tRNA processing</keyword>
<evidence type="ECO:0000256" key="5">
    <source>
        <dbReference type="ARBA" id="ARBA00022840"/>
    </source>
</evidence>
<dbReference type="GO" id="GO:0016879">
    <property type="term" value="F:ligase activity, forming carbon-nitrogen bonds"/>
    <property type="evidence" value="ECO:0007669"/>
    <property type="project" value="UniProtKB-UniRule"/>
</dbReference>
<feature type="domain" description="TiaS-like TCKD" evidence="8">
    <location>
        <begin position="5"/>
        <end position="129"/>
    </location>
</feature>
<evidence type="ECO:0000259" key="9">
    <source>
        <dbReference type="Pfam" id="PF23783"/>
    </source>
</evidence>
<comment type="similarity">
    <text evidence="6">Belongs to the TiaS family.</text>
</comment>
<dbReference type="InterPro" id="IPR013696">
    <property type="entry name" value="TiaS_FLD"/>
</dbReference>
<evidence type="ECO:0000256" key="2">
    <source>
        <dbReference type="ARBA" id="ARBA00022598"/>
    </source>
</evidence>
<feature type="domain" description="TiaS C-terminal zinc ribbon" evidence="9">
    <location>
        <begin position="355"/>
        <end position="388"/>
    </location>
</feature>
<dbReference type="GO" id="GO:0005524">
    <property type="term" value="F:ATP binding"/>
    <property type="evidence" value="ECO:0007669"/>
    <property type="project" value="UniProtKB-KW"/>
</dbReference>
<comment type="caution">
    <text evidence="10">The sequence shown here is derived from an EMBL/GenBank/DDBJ whole genome shotgun (WGS) entry which is preliminary data.</text>
</comment>
<evidence type="ECO:0000256" key="4">
    <source>
        <dbReference type="ARBA" id="ARBA00022741"/>
    </source>
</evidence>
<comment type="catalytic activity">
    <reaction evidence="6">
        <text>cytidine(34) in tRNA(Ile2) + agmatine + ATP + H2O = 2-agmatinylcytidine(34) in tRNA(Ile2) + AMP + 2 phosphate + 2 H(+)</text>
        <dbReference type="Rhea" id="RHEA:43608"/>
        <dbReference type="Rhea" id="RHEA-COMP:10625"/>
        <dbReference type="Rhea" id="RHEA-COMP:10626"/>
        <dbReference type="ChEBI" id="CHEBI:15377"/>
        <dbReference type="ChEBI" id="CHEBI:15378"/>
        <dbReference type="ChEBI" id="CHEBI:30616"/>
        <dbReference type="ChEBI" id="CHEBI:43474"/>
        <dbReference type="ChEBI" id="CHEBI:58145"/>
        <dbReference type="ChEBI" id="CHEBI:82748"/>
        <dbReference type="ChEBI" id="CHEBI:83545"/>
        <dbReference type="ChEBI" id="CHEBI:456215"/>
        <dbReference type="EC" id="6.3.4.22"/>
    </reaction>
</comment>
<dbReference type="InterPro" id="IPR024913">
    <property type="entry name" value="tRNA_Ile2__agm2C_synt"/>
</dbReference>
<comment type="subcellular location">
    <subcellularLocation>
        <location evidence="6">Cytoplasm</location>
    </subcellularLocation>
</comment>
<evidence type="ECO:0000259" key="7">
    <source>
        <dbReference type="Pfam" id="PF08489"/>
    </source>
</evidence>
<dbReference type="GO" id="GO:0005737">
    <property type="term" value="C:cytoplasm"/>
    <property type="evidence" value="ECO:0007669"/>
    <property type="project" value="UniProtKB-SubCell"/>
</dbReference>
<evidence type="ECO:0000259" key="8">
    <source>
        <dbReference type="Pfam" id="PF22641"/>
    </source>
</evidence>
<evidence type="ECO:0000313" key="10">
    <source>
        <dbReference type="EMBL" id="HGM46542.1"/>
    </source>
</evidence>
<feature type="domain" description="TiaS FLD" evidence="7">
    <location>
        <begin position="143"/>
        <end position="255"/>
    </location>
</feature>
<dbReference type="InterPro" id="IPR055394">
    <property type="entry name" value="Zn_ribbon_TiaS"/>
</dbReference>
<evidence type="ECO:0000256" key="3">
    <source>
        <dbReference type="ARBA" id="ARBA00022694"/>
    </source>
</evidence>